<name>A0ABN2JR58_9ACTN</name>
<keyword evidence="2" id="KW-1185">Reference proteome</keyword>
<evidence type="ECO:0008006" key="3">
    <source>
        <dbReference type="Google" id="ProtNLM"/>
    </source>
</evidence>
<dbReference type="CDD" id="cd21650">
    <property type="entry name" value="CrtA-like"/>
    <property type="match status" value="1"/>
</dbReference>
<evidence type="ECO:0000313" key="2">
    <source>
        <dbReference type="Proteomes" id="UP001500655"/>
    </source>
</evidence>
<evidence type="ECO:0000313" key="1">
    <source>
        <dbReference type="EMBL" id="GAA1735922.1"/>
    </source>
</evidence>
<accession>A0ABN2JR58</accession>
<proteinExistence type="predicted"/>
<reference evidence="2" key="1">
    <citation type="journal article" date="2019" name="Int. J. Syst. Evol. Microbiol.">
        <title>The Global Catalogue of Microorganisms (GCM) 10K type strain sequencing project: providing services to taxonomists for standard genome sequencing and annotation.</title>
        <authorList>
            <consortium name="The Broad Institute Genomics Platform"/>
            <consortium name="The Broad Institute Genome Sequencing Center for Infectious Disease"/>
            <person name="Wu L."/>
            <person name="Ma J."/>
        </authorList>
    </citation>
    <scope>NUCLEOTIDE SEQUENCE [LARGE SCALE GENOMIC DNA]</scope>
    <source>
        <strain evidence="2">JCM 13249</strain>
    </source>
</reference>
<dbReference type="InterPro" id="IPR049574">
    <property type="entry name" value="CrtA-like"/>
</dbReference>
<protein>
    <recommendedName>
        <fullName evidence="3">Spheroidene monooxygenase</fullName>
    </recommendedName>
</protein>
<sequence>MPLVTMHIWRVPPVRVGAALWRVARDRGRVRALPGCAFAKVLGTGRGFGPGGADATRWAVLSAWHSPAAAADFEAGTVASAWRRIATAECRLDLAPLSGRGTWAGRRPFEPDPGAAPDRGIVVALTRARLRPARALRFWRAIGPVADAVARADGLHATFGVGEAPIGWQGTVSVWRDAAALRAFAYRNPAHTSAIAATPAERWYAEELFARFALLDVAGDRSVIGWAAA</sequence>
<gene>
    <name evidence="1" type="ORF">GCM10009681_02970</name>
</gene>
<dbReference type="Proteomes" id="UP001500655">
    <property type="component" value="Unassembled WGS sequence"/>
</dbReference>
<comment type="caution">
    <text evidence="1">The sequence shown here is derived from an EMBL/GenBank/DDBJ whole genome shotgun (WGS) entry which is preliminary data.</text>
</comment>
<organism evidence="1 2">
    <name type="scientific">Luedemannella helvata</name>
    <dbReference type="NCBI Taxonomy" id="349315"/>
    <lineage>
        <taxon>Bacteria</taxon>
        <taxon>Bacillati</taxon>
        <taxon>Actinomycetota</taxon>
        <taxon>Actinomycetes</taxon>
        <taxon>Micromonosporales</taxon>
        <taxon>Micromonosporaceae</taxon>
        <taxon>Luedemannella</taxon>
    </lineage>
</organism>
<dbReference type="EMBL" id="BAAALS010000001">
    <property type="protein sequence ID" value="GAA1735922.1"/>
    <property type="molecule type" value="Genomic_DNA"/>
</dbReference>